<name>A0A916K2K4_9BACL</name>
<evidence type="ECO:0000313" key="1">
    <source>
        <dbReference type="EMBL" id="CAG7633247.1"/>
    </source>
</evidence>
<keyword evidence="2" id="KW-1185">Reference proteome</keyword>
<reference evidence="1" key="1">
    <citation type="submission" date="2021-06" db="EMBL/GenBank/DDBJ databases">
        <authorList>
            <person name="Criscuolo A."/>
        </authorList>
    </citation>
    <scope>NUCLEOTIDE SEQUENCE</scope>
    <source>
        <strain evidence="1">CIP111600</strain>
    </source>
</reference>
<sequence length="62" mass="7114">MSGFSAGRLFVWNEGWEKQTSGYTYEYFFESIAEYSERVNGQERAFEMDLCIPLKGAGGLCR</sequence>
<evidence type="ECO:0000313" key="2">
    <source>
        <dbReference type="Proteomes" id="UP000693672"/>
    </source>
</evidence>
<dbReference type="AlphaFoldDB" id="A0A916K2K4"/>
<accession>A0A916K2K4</accession>
<comment type="caution">
    <text evidence="1">The sequence shown here is derived from an EMBL/GenBank/DDBJ whole genome shotgun (WGS) entry which is preliminary data.</text>
</comment>
<protein>
    <submittedName>
        <fullName evidence="1">Uncharacterized protein</fullName>
    </submittedName>
</protein>
<dbReference type="EMBL" id="CAJVAS010000014">
    <property type="protein sequence ID" value="CAG7633247.1"/>
    <property type="molecule type" value="Genomic_DNA"/>
</dbReference>
<gene>
    <name evidence="1" type="ORF">PAESOLCIP111_03460</name>
</gene>
<organism evidence="1 2">
    <name type="scientific">Paenibacillus solanacearum</name>
    <dbReference type="NCBI Taxonomy" id="2048548"/>
    <lineage>
        <taxon>Bacteria</taxon>
        <taxon>Bacillati</taxon>
        <taxon>Bacillota</taxon>
        <taxon>Bacilli</taxon>
        <taxon>Bacillales</taxon>
        <taxon>Paenibacillaceae</taxon>
        <taxon>Paenibacillus</taxon>
    </lineage>
</organism>
<dbReference type="Proteomes" id="UP000693672">
    <property type="component" value="Unassembled WGS sequence"/>
</dbReference>
<proteinExistence type="predicted"/>
<dbReference type="RefSeq" id="WP_218093206.1">
    <property type="nucleotide sequence ID" value="NZ_CAJVAS010000014.1"/>
</dbReference>